<dbReference type="AlphaFoldDB" id="A0A3M6XBB5"/>
<evidence type="ECO:0000256" key="1">
    <source>
        <dbReference type="ARBA" id="ARBA00002817"/>
    </source>
</evidence>
<evidence type="ECO:0000256" key="10">
    <source>
        <dbReference type="ARBA" id="ARBA00023163"/>
    </source>
</evidence>
<dbReference type="GO" id="GO:0005675">
    <property type="term" value="C:transcription factor TFIIH holo complex"/>
    <property type="evidence" value="ECO:0007669"/>
    <property type="project" value="UniProtKB-UniRule"/>
</dbReference>
<keyword evidence="11 14" id="KW-0234">DNA repair</keyword>
<dbReference type="GO" id="GO:0006355">
    <property type="term" value="P:regulation of DNA-templated transcription"/>
    <property type="evidence" value="ECO:0007669"/>
    <property type="project" value="InterPro"/>
</dbReference>
<keyword evidence="8 14" id="KW-0862">Zinc</keyword>
<reference evidence="16 17" key="1">
    <citation type="journal article" date="2018" name="BMC Genomics">
        <title>Genomic evidence for intraspecific hybridization in a clonal and extremely halotolerant yeast.</title>
        <authorList>
            <person name="Gostincar C."/>
            <person name="Stajich J.E."/>
            <person name="Zupancic J."/>
            <person name="Zalar P."/>
            <person name="Gunde-Cimerman N."/>
        </authorList>
    </citation>
    <scope>NUCLEOTIDE SEQUENCE [LARGE SCALE GENOMIC DNA]</scope>
    <source>
        <strain evidence="16 17">EXF-6656</strain>
    </source>
</reference>
<dbReference type="GO" id="GO:0000439">
    <property type="term" value="C:transcription factor TFIIH core complex"/>
    <property type="evidence" value="ECO:0007669"/>
    <property type="project" value="UniProtKB-UniRule"/>
</dbReference>
<dbReference type="FunFam" id="3.40.50.410:FF:000084">
    <property type="entry name" value="Transcription factor TFIIH subunit Tfb4, putative"/>
    <property type="match status" value="1"/>
</dbReference>
<dbReference type="Gene3D" id="3.40.50.410">
    <property type="entry name" value="von Willebrand factor, type A domain"/>
    <property type="match status" value="1"/>
</dbReference>
<organism evidence="16 17">
    <name type="scientific">Hortaea werneckii</name>
    <name type="common">Black yeast</name>
    <name type="synonym">Cladosporium werneckii</name>
    <dbReference type="NCBI Taxonomy" id="91943"/>
    <lineage>
        <taxon>Eukaryota</taxon>
        <taxon>Fungi</taxon>
        <taxon>Dikarya</taxon>
        <taxon>Ascomycota</taxon>
        <taxon>Pezizomycotina</taxon>
        <taxon>Dothideomycetes</taxon>
        <taxon>Dothideomycetidae</taxon>
        <taxon>Mycosphaerellales</taxon>
        <taxon>Teratosphaeriaceae</taxon>
        <taxon>Hortaea</taxon>
    </lineage>
</organism>
<feature type="compositionally biased region" description="Polar residues" evidence="15">
    <location>
        <begin position="244"/>
        <end position="254"/>
    </location>
</feature>
<evidence type="ECO:0000256" key="3">
    <source>
        <dbReference type="ARBA" id="ARBA00005273"/>
    </source>
</evidence>
<feature type="compositionally biased region" description="Basic residues" evidence="15">
    <location>
        <begin position="427"/>
        <end position="437"/>
    </location>
</feature>
<evidence type="ECO:0000313" key="17">
    <source>
        <dbReference type="Proteomes" id="UP000281245"/>
    </source>
</evidence>
<evidence type="ECO:0000256" key="12">
    <source>
        <dbReference type="ARBA" id="ARBA00023242"/>
    </source>
</evidence>
<evidence type="ECO:0000256" key="7">
    <source>
        <dbReference type="ARBA" id="ARBA00022771"/>
    </source>
</evidence>
<evidence type="ECO:0000256" key="6">
    <source>
        <dbReference type="ARBA" id="ARBA00022763"/>
    </source>
</evidence>
<comment type="similarity">
    <text evidence="3 14">Belongs to the TFB4 family.</text>
</comment>
<evidence type="ECO:0000256" key="4">
    <source>
        <dbReference type="ARBA" id="ARBA00021280"/>
    </source>
</evidence>
<comment type="caution">
    <text evidence="16">The sequence shown here is derived from an EMBL/GenBank/DDBJ whole genome shotgun (WGS) entry which is preliminary data.</text>
</comment>
<evidence type="ECO:0000256" key="15">
    <source>
        <dbReference type="SAM" id="MobiDB-lite"/>
    </source>
</evidence>
<keyword evidence="10 14" id="KW-0804">Transcription</keyword>
<evidence type="ECO:0000256" key="14">
    <source>
        <dbReference type="RuleBase" id="RU368090"/>
    </source>
</evidence>
<dbReference type="InterPro" id="IPR004600">
    <property type="entry name" value="TFIIH_Tfb4/GTF2H3"/>
</dbReference>
<evidence type="ECO:0000313" key="16">
    <source>
        <dbReference type="EMBL" id="RMX87826.1"/>
    </source>
</evidence>
<evidence type="ECO:0000256" key="13">
    <source>
        <dbReference type="ARBA" id="ARBA00033341"/>
    </source>
</evidence>
<dbReference type="EMBL" id="QWIJ01000097">
    <property type="protein sequence ID" value="RMX87826.1"/>
    <property type="molecule type" value="Genomic_DNA"/>
</dbReference>
<dbReference type="InterPro" id="IPR036465">
    <property type="entry name" value="vWFA_dom_sf"/>
</dbReference>
<keyword evidence="7 14" id="KW-0863">Zinc-finger</keyword>
<keyword evidence="9 14" id="KW-0805">Transcription regulation</keyword>
<feature type="region of interest" description="Disordered" evidence="15">
    <location>
        <begin position="422"/>
        <end position="458"/>
    </location>
</feature>
<keyword evidence="6 14" id="KW-0227">DNA damage</keyword>
<sequence length="458" mass="48499">MNYTAVGYLNTLGSNDKDKVNYTSSGVTRVANIKSYDSDVCWLRGEGGDSQRLRGVLQLLLLPSMNAVDATDRAAAQQDLEPPSLLTIILDTNPHAWALLADSLPLSKAIANLLVFINAHLAINHANRVAVVASHAERAEWLYPTPTPPEATTEANGFARDDVNMHDGHLGAGTGGPVQAPPDDANKYRPFAQLEHAFLSNLRNLMSSTTPDAISSSPSTMLAGALTRALAFISKQSAAVPTTTSTQFNYSDPSSMAGGNEVTTDRTKASSSLGLSSRILILSVSGDLADHYIEIMNSIFACQRLGIPIDVLKLAGDPVFLQQAADTTGGIYMSLSTPEARAGLLQYLMFAYLPDAAARDHLITPGEGEGVDFRAACFCHKRIVDIGYVCSICLSIFCEPLKDSQCLLCGSHLSIGNFGQRPAVVPKPKKKGKKKVRGGVESGAETPASGGEGTPAPG</sequence>
<comment type="function">
    <text evidence="1 14">Component of the general transcription and DNA repair factor IIH (TFIIH) core complex, which is involved in general and transcription-coupled nucleotide excision repair (NER) of damaged DNA and, when complexed to TFIIK, in RNA transcription by RNA polymerase II. In NER, TFIIH acts by opening DNA around the lesion to allow the excision of the damaged oligonucleotide and its replacement by a new DNA fragment. In transcription, TFIIH has an essential role in transcription initiation. When the pre-initiation complex (PIC) has been established, TFIIH is required for promoter opening and promoter escape. Phosphorylation of the C-terminal tail (CTD) of the largest subunit of RNA polymerase II by the kinase module TFIIK controls the initiation of transcription.</text>
</comment>
<dbReference type="PANTHER" id="PTHR12831:SF0">
    <property type="entry name" value="GENERAL TRANSCRIPTION FACTOR IIH SUBUNIT 3"/>
    <property type="match status" value="1"/>
</dbReference>
<keyword evidence="5 14" id="KW-0479">Metal-binding</keyword>
<dbReference type="GO" id="GO:0006289">
    <property type="term" value="P:nucleotide-excision repair"/>
    <property type="evidence" value="ECO:0007669"/>
    <property type="project" value="UniProtKB-UniRule"/>
</dbReference>
<feature type="region of interest" description="Disordered" evidence="15">
    <location>
        <begin position="244"/>
        <end position="264"/>
    </location>
</feature>
<dbReference type="GO" id="GO:0008270">
    <property type="term" value="F:zinc ion binding"/>
    <property type="evidence" value="ECO:0007669"/>
    <property type="project" value="UniProtKB-KW"/>
</dbReference>
<keyword evidence="12 14" id="KW-0539">Nucleus</keyword>
<dbReference type="Proteomes" id="UP000281245">
    <property type="component" value="Unassembled WGS sequence"/>
</dbReference>
<proteinExistence type="inferred from homology"/>
<dbReference type="Pfam" id="PF03850">
    <property type="entry name" value="Tfb4"/>
    <property type="match status" value="1"/>
</dbReference>
<accession>A0A3M6XBB5</accession>
<protein>
    <recommendedName>
        <fullName evidence="4 14">General transcription and DNA repair factor IIH subunit TFB4</fullName>
        <shortName evidence="14">TFIIH subunit TFB4</shortName>
    </recommendedName>
    <alternativeName>
        <fullName evidence="13 14">RNA polymerase II transcription factor B subunit 4</fullName>
    </alternativeName>
</protein>
<comment type="subcellular location">
    <subcellularLocation>
        <location evidence="2 14">Nucleus</location>
    </subcellularLocation>
</comment>
<dbReference type="OrthoDB" id="17307at2759"/>
<evidence type="ECO:0000256" key="9">
    <source>
        <dbReference type="ARBA" id="ARBA00023015"/>
    </source>
</evidence>
<evidence type="ECO:0000256" key="2">
    <source>
        <dbReference type="ARBA" id="ARBA00004123"/>
    </source>
</evidence>
<evidence type="ECO:0000256" key="8">
    <source>
        <dbReference type="ARBA" id="ARBA00022833"/>
    </source>
</evidence>
<gene>
    <name evidence="16" type="ORF">D0869_02067</name>
</gene>
<name>A0A3M6XBB5_HORWE</name>
<evidence type="ECO:0000256" key="5">
    <source>
        <dbReference type="ARBA" id="ARBA00022723"/>
    </source>
</evidence>
<comment type="subunit">
    <text evidence="14">Component of the 7-subunit TFIIH core complex composed of XPB/SSL2, XPD/RAD3, SSL1, TFB1, TFB2, TFB4 and TFB5, which is active in NER. The core complex associates with the 3-subunit CTD-kinase module TFIIK composed of CCL1, KIN28 and TFB3 to form the 10-subunit holoenzyme (holo-TFIIH) active in transcription.</text>
</comment>
<evidence type="ECO:0000256" key="11">
    <source>
        <dbReference type="ARBA" id="ARBA00023204"/>
    </source>
</evidence>
<dbReference type="PANTHER" id="PTHR12831">
    <property type="entry name" value="TRANSCRIPTION INITIATION FACTOR IIH TFIIH , POLYPEPTIDE 3-RELATED"/>
    <property type="match status" value="1"/>
</dbReference>